<dbReference type="OrthoDB" id="10004862at2759"/>
<dbReference type="Proteomes" id="UP000800094">
    <property type="component" value="Unassembled WGS sequence"/>
</dbReference>
<protein>
    <recommendedName>
        <fullName evidence="5">Oxidoreductase AflY</fullName>
    </recommendedName>
</protein>
<gene>
    <name evidence="3" type="ORF">BU26DRAFT_573978</name>
</gene>
<dbReference type="GeneID" id="54587650"/>
<dbReference type="PANTHER" id="PTHR35870:SF1">
    <property type="entry name" value="PROTEIN, PUTATIVE (AFU_ORTHOLOGUE AFUA_5G03330)-RELATED"/>
    <property type="match status" value="1"/>
</dbReference>
<evidence type="ECO:0008006" key="5">
    <source>
        <dbReference type="Google" id="ProtNLM"/>
    </source>
</evidence>
<dbReference type="AlphaFoldDB" id="A0A6A6IZT5"/>
<dbReference type="GO" id="GO:0016491">
    <property type="term" value="F:oxidoreductase activity"/>
    <property type="evidence" value="ECO:0007669"/>
    <property type="project" value="UniProtKB-KW"/>
</dbReference>
<sequence>MATNTAHASSTHVQLSPSTTPGYTHADGLTAESAKKASDLLTINHAAYHTRWKGTFHNHITHHLVSLWALGASPDEIQDLWDFNTPYQTPLERDDAATAASGYLDLKDPAVFDQCLGKDECYADFLKFFEEEVEEKGMQDVVREYVLRGDARADDIFCRMYTDLVHPMIHLGCGLEFHQPSLVAEALAAACVHDNYPATFLLPTEAYVRANPGTADASPPLLQTLQALHNDPAIAGAVQPSDPFNKIPDGLLTRITPAQLVPYLSQFRVAARPADLARKLADMLHTGAYVAGAAQRPGKREAVDFVLLHCVTLGVFYPAILALDWLSDGEKARLLEAKGRVDAVMYAGCGCPPLYAERVRGYVPRFAGQGWEELFRRAVVYRDEGHVAKLVRALFCAERLGDTAEGFPVERGEFVRIAHMAVDSAERALEPGGHTMPEEVVRKVAGGVGGGGEMVTDNMKRWVFYGGVEGAWKYVPDLEGVAVE</sequence>
<proteinExistence type="predicted"/>
<organism evidence="3 4">
    <name type="scientific">Trematosphaeria pertusa</name>
    <dbReference type="NCBI Taxonomy" id="390896"/>
    <lineage>
        <taxon>Eukaryota</taxon>
        <taxon>Fungi</taxon>
        <taxon>Dikarya</taxon>
        <taxon>Ascomycota</taxon>
        <taxon>Pezizomycotina</taxon>
        <taxon>Dothideomycetes</taxon>
        <taxon>Pleosporomycetidae</taxon>
        <taxon>Pleosporales</taxon>
        <taxon>Massarineae</taxon>
        <taxon>Trematosphaeriaceae</taxon>
        <taxon>Trematosphaeria</taxon>
    </lineage>
</organism>
<evidence type="ECO:0000256" key="1">
    <source>
        <dbReference type="ARBA" id="ARBA00023002"/>
    </source>
</evidence>
<accession>A0A6A6IZT5</accession>
<reference evidence="3" key="1">
    <citation type="journal article" date="2020" name="Stud. Mycol.">
        <title>101 Dothideomycetes genomes: a test case for predicting lifestyles and emergence of pathogens.</title>
        <authorList>
            <person name="Haridas S."/>
            <person name="Albert R."/>
            <person name="Binder M."/>
            <person name="Bloem J."/>
            <person name="Labutti K."/>
            <person name="Salamov A."/>
            <person name="Andreopoulos B."/>
            <person name="Baker S."/>
            <person name="Barry K."/>
            <person name="Bills G."/>
            <person name="Bluhm B."/>
            <person name="Cannon C."/>
            <person name="Castanera R."/>
            <person name="Culley D."/>
            <person name="Daum C."/>
            <person name="Ezra D."/>
            <person name="Gonzalez J."/>
            <person name="Henrissat B."/>
            <person name="Kuo A."/>
            <person name="Liang C."/>
            <person name="Lipzen A."/>
            <person name="Lutzoni F."/>
            <person name="Magnuson J."/>
            <person name="Mondo S."/>
            <person name="Nolan M."/>
            <person name="Ohm R."/>
            <person name="Pangilinan J."/>
            <person name="Park H.-J."/>
            <person name="Ramirez L."/>
            <person name="Alfaro M."/>
            <person name="Sun H."/>
            <person name="Tritt A."/>
            <person name="Yoshinaga Y."/>
            <person name="Zwiers L.-H."/>
            <person name="Turgeon B."/>
            <person name="Goodwin S."/>
            <person name="Spatafora J."/>
            <person name="Crous P."/>
            <person name="Grigoriev I."/>
        </authorList>
    </citation>
    <scope>NUCLEOTIDE SEQUENCE</scope>
    <source>
        <strain evidence="3">CBS 122368</strain>
    </source>
</reference>
<name>A0A6A6IZT5_9PLEO</name>
<dbReference type="PANTHER" id="PTHR35870">
    <property type="entry name" value="PROTEIN, PUTATIVE (AFU_ORTHOLOGUE AFUA_5G03330)-RELATED"/>
    <property type="match status" value="1"/>
</dbReference>
<keyword evidence="4" id="KW-1185">Reference proteome</keyword>
<keyword evidence="1" id="KW-0560">Oxidoreductase</keyword>
<feature type="region of interest" description="Disordered" evidence="2">
    <location>
        <begin position="1"/>
        <end position="27"/>
    </location>
</feature>
<dbReference type="InterPro" id="IPR025337">
    <property type="entry name" value="Questin_oxidase-like"/>
</dbReference>
<dbReference type="RefSeq" id="XP_033691109.1">
    <property type="nucleotide sequence ID" value="XM_033834320.1"/>
</dbReference>
<dbReference type="Pfam" id="PF14027">
    <property type="entry name" value="Questin_oxidase"/>
    <property type="match status" value="1"/>
</dbReference>
<evidence type="ECO:0000256" key="2">
    <source>
        <dbReference type="SAM" id="MobiDB-lite"/>
    </source>
</evidence>
<evidence type="ECO:0000313" key="4">
    <source>
        <dbReference type="Proteomes" id="UP000800094"/>
    </source>
</evidence>
<feature type="compositionally biased region" description="Polar residues" evidence="2">
    <location>
        <begin position="1"/>
        <end position="22"/>
    </location>
</feature>
<dbReference type="EMBL" id="ML987189">
    <property type="protein sequence ID" value="KAF2256105.1"/>
    <property type="molecule type" value="Genomic_DNA"/>
</dbReference>
<evidence type="ECO:0000313" key="3">
    <source>
        <dbReference type="EMBL" id="KAF2256105.1"/>
    </source>
</evidence>